<dbReference type="Pfam" id="PF00112">
    <property type="entry name" value="Peptidase_C1"/>
    <property type="match status" value="1"/>
</dbReference>
<dbReference type="EMBL" id="CAJFDH010000006">
    <property type="protein sequence ID" value="CAD5230219.1"/>
    <property type="molecule type" value="Genomic_DNA"/>
</dbReference>
<sequence length="305" mass="35176">MLQRFENFKKSLKKISQMKKKNKLFGMNKFSDLSENEFSLLKGGLKLDGFGNGTLSIQEDTRFFSRHSAHHKRHPLRFPNNYDIRETNCTTPVRDQMNCGACWAFSVIAVTEINHCLKTGELYYLSEQELISCTVSELTSPYVSNGCDGGNPYVGIDYIEYKSDSMAYDFPYVGDENERHMPECRQDGGRFPVDIRRFTRGSQRKIKEEDLPAYIYKYGAYSAAIANKPLQYLEYSGGIITEEDLETAPDGPLDHAVTVVGYGEEDGIKYWILRNSWGDDWGEYGYFRLEREKELLGFTVYDYTY</sequence>
<evidence type="ECO:0000256" key="2">
    <source>
        <dbReference type="ARBA" id="ARBA00022670"/>
    </source>
</evidence>
<comment type="caution">
    <text evidence="8">The sequence shown here is derived from an EMBL/GenBank/DDBJ whole genome shotgun (WGS) entry which is preliminary data.</text>
</comment>
<gene>
    <name evidence="8" type="ORF">BOKJ2_LOCUS14026</name>
</gene>
<dbReference type="InterPro" id="IPR013201">
    <property type="entry name" value="Prot_inhib_I29"/>
</dbReference>
<reference evidence="8" key="1">
    <citation type="submission" date="2020-09" db="EMBL/GenBank/DDBJ databases">
        <authorList>
            <person name="Kikuchi T."/>
        </authorList>
    </citation>
    <scope>NUCLEOTIDE SEQUENCE</scope>
    <source>
        <strain evidence="8">SH1</strain>
    </source>
</reference>
<dbReference type="CDD" id="cd02248">
    <property type="entry name" value="Peptidase_C1A"/>
    <property type="match status" value="1"/>
</dbReference>
<dbReference type="InterPro" id="IPR000169">
    <property type="entry name" value="Pept_cys_AS"/>
</dbReference>
<evidence type="ECO:0000256" key="4">
    <source>
        <dbReference type="ARBA" id="ARBA00022807"/>
    </source>
</evidence>
<keyword evidence="6" id="KW-1015">Disulfide bond</keyword>
<dbReference type="PROSITE" id="PS00640">
    <property type="entry name" value="THIOL_PROTEASE_ASN"/>
    <property type="match status" value="1"/>
</dbReference>
<keyword evidence="2" id="KW-0645">Protease</keyword>
<dbReference type="GO" id="GO:0006508">
    <property type="term" value="P:proteolysis"/>
    <property type="evidence" value="ECO:0007669"/>
    <property type="project" value="UniProtKB-KW"/>
</dbReference>
<dbReference type="PANTHER" id="PTHR12411">
    <property type="entry name" value="CYSTEINE PROTEASE FAMILY C1-RELATED"/>
    <property type="match status" value="1"/>
</dbReference>
<evidence type="ECO:0000313" key="8">
    <source>
        <dbReference type="EMBL" id="CAD5230219.1"/>
    </source>
</evidence>
<dbReference type="PROSITE" id="PS00639">
    <property type="entry name" value="THIOL_PROTEASE_HIS"/>
    <property type="match status" value="1"/>
</dbReference>
<dbReference type="AlphaFoldDB" id="A0A811LS56"/>
<dbReference type="PROSITE" id="PS00139">
    <property type="entry name" value="THIOL_PROTEASE_CYS"/>
    <property type="match status" value="1"/>
</dbReference>
<evidence type="ECO:0000256" key="6">
    <source>
        <dbReference type="ARBA" id="ARBA00023157"/>
    </source>
</evidence>
<keyword evidence="4" id="KW-0788">Thiol protease</keyword>
<dbReference type="InterPro" id="IPR038765">
    <property type="entry name" value="Papain-like_cys_pep_sf"/>
</dbReference>
<evidence type="ECO:0000256" key="5">
    <source>
        <dbReference type="ARBA" id="ARBA00023145"/>
    </source>
</evidence>
<dbReference type="Pfam" id="PF08246">
    <property type="entry name" value="Inhibitor_I29"/>
    <property type="match status" value="1"/>
</dbReference>
<dbReference type="SUPFAM" id="SSF54001">
    <property type="entry name" value="Cysteine proteinases"/>
    <property type="match status" value="1"/>
</dbReference>
<protein>
    <recommendedName>
        <fullName evidence="7">Peptidase C1A papain C-terminal domain-containing protein</fullName>
    </recommendedName>
</protein>
<organism evidence="8 9">
    <name type="scientific">Bursaphelenchus okinawaensis</name>
    <dbReference type="NCBI Taxonomy" id="465554"/>
    <lineage>
        <taxon>Eukaryota</taxon>
        <taxon>Metazoa</taxon>
        <taxon>Ecdysozoa</taxon>
        <taxon>Nematoda</taxon>
        <taxon>Chromadorea</taxon>
        <taxon>Rhabditida</taxon>
        <taxon>Tylenchina</taxon>
        <taxon>Tylenchomorpha</taxon>
        <taxon>Aphelenchoidea</taxon>
        <taxon>Aphelenchoididae</taxon>
        <taxon>Bursaphelenchus</taxon>
    </lineage>
</organism>
<name>A0A811LS56_9BILA</name>
<evidence type="ECO:0000313" key="9">
    <source>
        <dbReference type="Proteomes" id="UP000614601"/>
    </source>
</evidence>
<dbReference type="SMART" id="SM00645">
    <property type="entry name" value="Pept_C1"/>
    <property type="match status" value="1"/>
</dbReference>
<comment type="similarity">
    <text evidence="1">Belongs to the peptidase C1 family.</text>
</comment>
<dbReference type="Gene3D" id="3.90.70.10">
    <property type="entry name" value="Cysteine proteinases"/>
    <property type="match status" value="1"/>
</dbReference>
<dbReference type="EMBL" id="CAJFCW020000006">
    <property type="protein sequence ID" value="CAG9127610.1"/>
    <property type="molecule type" value="Genomic_DNA"/>
</dbReference>
<dbReference type="Proteomes" id="UP000783686">
    <property type="component" value="Unassembled WGS sequence"/>
</dbReference>
<keyword evidence="3" id="KW-0378">Hydrolase</keyword>
<dbReference type="InterPro" id="IPR000668">
    <property type="entry name" value="Peptidase_C1A_C"/>
</dbReference>
<dbReference type="Proteomes" id="UP000614601">
    <property type="component" value="Unassembled WGS sequence"/>
</dbReference>
<dbReference type="InterPro" id="IPR025660">
    <property type="entry name" value="Pept_his_AS"/>
</dbReference>
<keyword evidence="5" id="KW-0865">Zymogen</keyword>
<proteinExistence type="inferred from homology"/>
<accession>A0A811LS56</accession>
<evidence type="ECO:0000256" key="1">
    <source>
        <dbReference type="ARBA" id="ARBA00008455"/>
    </source>
</evidence>
<feature type="domain" description="Peptidase C1A papain C-terminal" evidence="7">
    <location>
        <begin position="78"/>
        <end position="303"/>
    </location>
</feature>
<dbReference type="InterPro" id="IPR039417">
    <property type="entry name" value="Peptidase_C1A_papain-like"/>
</dbReference>
<dbReference type="InterPro" id="IPR013128">
    <property type="entry name" value="Peptidase_C1A"/>
</dbReference>
<dbReference type="OrthoDB" id="5821723at2759"/>
<keyword evidence="9" id="KW-1185">Reference proteome</keyword>
<evidence type="ECO:0000259" key="7">
    <source>
        <dbReference type="SMART" id="SM00645"/>
    </source>
</evidence>
<dbReference type="PRINTS" id="PR00705">
    <property type="entry name" value="PAPAIN"/>
</dbReference>
<evidence type="ECO:0000256" key="3">
    <source>
        <dbReference type="ARBA" id="ARBA00022801"/>
    </source>
</evidence>
<dbReference type="InterPro" id="IPR025661">
    <property type="entry name" value="Pept_asp_AS"/>
</dbReference>
<dbReference type="GO" id="GO:0008234">
    <property type="term" value="F:cysteine-type peptidase activity"/>
    <property type="evidence" value="ECO:0007669"/>
    <property type="project" value="UniProtKB-KW"/>
</dbReference>